<proteinExistence type="predicted"/>
<name>A0A1J1I601_9DIPT</name>
<accession>A0A1J1I601</accession>
<keyword evidence="2" id="KW-0963">Cytoplasm</keyword>
<dbReference type="PANTHER" id="PTHR12968:SF4">
    <property type="entry name" value="TECTONIC-LIKE COMPLEX MEMBER MKS1"/>
    <property type="match status" value="1"/>
</dbReference>
<evidence type="ECO:0000256" key="1">
    <source>
        <dbReference type="ARBA" id="ARBA00004120"/>
    </source>
</evidence>
<dbReference type="GO" id="GO:0036038">
    <property type="term" value="C:MKS complex"/>
    <property type="evidence" value="ECO:0007669"/>
    <property type="project" value="TreeGrafter"/>
</dbReference>
<reference evidence="6 7" key="1">
    <citation type="submission" date="2015-04" db="EMBL/GenBank/DDBJ databases">
        <authorList>
            <person name="Syromyatnikov M.Y."/>
            <person name="Popov V.N."/>
        </authorList>
    </citation>
    <scope>NUCLEOTIDE SEQUENCE [LARGE SCALE GENOMIC DNA]</scope>
</reference>
<keyword evidence="4" id="KW-0206">Cytoskeleton</keyword>
<evidence type="ECO:0000313" key="6">
    <source>
        <dbReference type="EMBL" id="CRK95725.1"/>
    </source>
</evidence>
<dbReference type="STRING" id="568069.A0A1J1I601"/>
<sequence>MEKIKSNEQFSGIYRSSDDIENFCLRITLKKIYSIIRVPKFESTQTSFEDQQSTTDFEEVLSVNWQQKVFSKTEKAFYSQKENCTTDLAKRYHQIIKDSRGNDSNNLLFTYIDQDNYEPADKFGSQNITRPKIKRNPSRSFLQANEKNRSLFLDHNQANDSKEFETEKDFVKMFVMADLDPSTLLVSIKYRKSDGLLIIFPDFNDLSNGYYLEIDQNSKQMFVYFIENLSLSSNNVTNQRVLKVEMNKLHKETNELIQKLSVSRNENFELPKFGRVVIMLEIIKGLNFEFDNIHVRFKFEIPKWLKVIEGSLSASTHSSFRKGECWNFGYCHSLVLDFDDEFVLSKSEVEILNLTFELISIDPLLGRERREGITSIKIPLTTPLNENYYTLTCFRDIQGNSKLTDFFERFFLGGIHKILDKTLMSSPIDKVVNYYGNQTISTGELCIKIQKIEQLRSSKRSKSHFETIDKIINSYHEAKAQLEK</sequence>
<keyword evidence="3" id="KW-0970">Cilium biogenesis/degradation</keyword>
<organism evidence="6 7">
    <name type="scientific">Clunio marinus</name>
    <dbReference type="NCBI Taxonomy" id="568069"/>
    <lineage>
        <taxon>Eukaryota</taxon>
        <taxon>Metazoa</taxon>
        <taxon>Ecdysozoa</taxon>
        <taxon>Arthropoda</taxon>
        <taxon>Hexapoda</taxon>
        <taxon>Insecta</taxon>
        <taxon>Pterygota</taxon>
        <taxon>Neoptera</taxon>
        <taxon>Endopterygota</taxon>
        <taxon>Diptera</taxon>
        <taxon>Nematocera</taxon>
        <taxon>Chironomoidea</taxon>
        <taxon>Chironomidae</taxon>
        <taxon>Clunio</taxon>
    </lineage>
</organism>
<dbReference type="GO" id="GO:0060271">
    <property type="term" value="P:cilium assembly"/>
    <property type="evidence" value="ECO:0007669"/>
    <property type="project" value="TreeGrafter"/>
</dbReference>
<dbReference type="PANTHER" id="PTHR12968">
    <property type="entry name" value="B9 DOMAIN-CONTAINING"/>
    <property type="match status" value="1"/>
</dbReference>
<dbReference type="Proteomes" id="UP000183832">
    <property type="component" value="Unassembled WGS sequence"/>
</dbReference>
<evidence type="ECO:0000256" key="3">
    <source>
        <dbReference type="ARBA" id="ARBA00022794"/>
    </source>
</evidence>
<keyword evidence="5" id="KW-0966">Cell projection</keyword>
<dbReference type="AlphaFoldDB" id="A0A1J1I601"/>
<dbReference type="InterPro" id="IPR010796">
    <property type="entry name" value="C2_B9-type_dom"/>
</dbReference>
<keyword evidence="7" id="KW-1185">Reference proteome</keyword>
<evidence type="ECO:0000313" key="7">
    <source>
        <dbReference type="Proteomes" id="UP000183832"/>
    </source>
</evidence>
<dbReference type="EMBL" id="CVRI01000042">
    <property type="protein sequence ID" value="CRK95725.1"/>
    <property type="molecule type" value="Genomic_DNA"/>
</dbReference>
<dbReference type="OrthoDB" id="10263520at2759"/>
<gene>
    <name evidence="6" type="ORF">CLUMA_CG009182</name>
</gene>
<evidence type="ECO:0000256" key="2">
    <source>
        <dbReference type="ARBA" id="ARBA00022490"/>
    </source>
</evidence>
<dbReference type="Pfam" id="PF07162">
    <property type="entry name" value="B9-C2"/>
    <property type="match status" value="1"/>
</dbReference>
<evidence type="ECO:0000256" key="5">
    <source>
        <dbReference type="ARBA" id="ARBA00023273"/>
    </source>
</evidence>
<protein>
    <submittedName>
        <fullName evidence="6">CLUMA_CG009182, isoform A</fullName>
    </submittedName>
</protein>
<comment type="subcellular location">
    <subcellularLocation>
        <location evidence="1">Cytoplasm</location>
        <location evidence="1">Cytoskeleton</location>
        <location evidence="1">Cilium basal body</location>
    </subcellularLocation>
</comment>
<evidence type="ECO:0000256" key="4">
    <source>
        <dbReference type="ARBA" id="ARBA00023212"/>
    </source>
</evidence>